<dbReference type="AlphaFoldDB" id="A0A8X6IK19"/>
<comment type="caution">
    <text evidence="2">The sequence shown here is derived from an EMBL/GenBank/DDBJ whole genome shotgun (WGS) entry which is preliminary data.</text>
</comment>
<name>A0A8X6IK19_9ARAC</name>
<feature type="region of interest" description="Disordered" evidence="1">
    <location>
        <begin position="116"/>
        <end position="139"/>
    </location>
</feature>
<organism evidence="2 3">
    <name type="scientific">Trichonephila inaurata madagascariensis</name>
    <dbReference type="NCBI Taxonomy" id="2747483"/>
    <lineage>
        <taxon>Eukaryota</taxon>
        <taxon>Metazoa</taxon>
        <taxon>Ecdysozoa</taxon>
        <taxon>Arthropoda</taxon>
        <taxon>Chelicerata</taxon>
        <taxon>Arachnida</taxon>
        <taxon>Araneae</taxon>
        <taxon>Araneomorphae</taxon>
        <taxon>Entelegynae</taxon>
        <taxon>Araneoidea</taxon>
        <taxon>Nephilidae</taxon>
        <taxon>Trichonephila</taxon>
        <taxon>Trichonephila inaurata</taxon>
    </lineage>
</organism>
<dbReference type="Proteomes" id="UP000886998">
    <property type="component" value="Unassembled WGS sequence"/>
</dbReference>
<dbReference type="EMBL" id="BMAV01026309">
    <property type="protein sequence ID" value="GFS49192.1"/>
    <property type="molecule type" value="Genomic_DNA"/>
</dbReference>
<protein>
    <submittedName>
        <fullName evidence="2">Uncharacterized protein</fullName>
    </submittedName>
</protein>
<evidence type="ECO:0000313" key="3">
    <source>
        <dbReference type="Proteomes" id="UP000886998"/>
    </source>
</evidence>
<sequence length="139" mass="16122">MKLLDLGEDLWVLYVIGALPSDVTSLITRGEMMELLPHSRNASATIQINRRKIPGDVITSQKRHKWDMNLMIADQMKKRCSPECKEHYLNNWEELISPEMLPDKLKAFDNIRRTLPSEPRRHMKESEALNVGRQVSTKP</sequence>
<proteinExistence type="predicted"/>
<keyword evidence="3" id="KW-1185">Reference proteome</keyword>
<evidence type="ECO:0000256" key="1">
    <source>
        <dbReference type="SAM" id="MobiDB-lite"/>
    </source>
</evidence>
<evidence type="ECO:0000313" key="2">
    <source>
        <dbReference type="EMBL" id="GFS49192.1"/>
    </source>
</evidence>
<accession>A0A8X6IK19</accession>
<feature type="compositionally biased region" description="Basic and acidic residues" evidence="1">
    <location>
        <begin position="118"/>
        <end position="127"/>
    </location>
</feature>
<reference evidence="2" key="1">
    <citation type="submission" date="2020-08" db="EMBL/GenBank/DDBJ databases">
        <title>Multicomponent nature underlies the extraordinary mechanical properties of spider dragline silk.</title>
        <authorList>
            <person name="Kono N."/>
            <person name="Nakamura H."/>
            <person name="Mori M."/>
            <person name="Yoshida Y."/>
            <person name="Ohtoshi R."/>
            <person name="Malay A.D."/>
            <person name="Moran D.A.P."/>
            <person name="Tomita M."/>
            <person name="Numata K."/>
            <person name="Arakawa K."/>
        </authorList>
    </citation>
    <scope>NUCLEOTIDE SEQUENCE</scope>
</reference>
<gene>
    <name evidence="2" type="ORF">TNIN_490231</name>
</gene>